<dbReference type="EMBL" id="OP765507">
    <property type="protein sequence ID" value="UZT28918.1"/>
    <property type="molecule type" value="Genomic_DNA"/>
</dbReference>
<accession>A0A9E8G4L1</accession>
<evidence type="ECO:0000313" key="4">
    <source>
        <dbReference type="EMBL" id="UZT29284.1"/>
    </source>
</evidence>
<reference evidence="4" key="1">
    <citation type="submission" date="2022-11" db="EMBL/GenBank/DDBJ databases">
        <title>Genomics discovery of giant fungal viruses from subsurface oceanic crustal fluids.</title>
        <authorList>
            <person name="Bhattacharjee A.S."/>
            <person name="Schulz F."/>
            <person name="Woyke T."/>
            <person name="Orcutt B.N."/>
            <person name="Matinez Martinez J."/>
        </authorList>
    </citation>
    <scope>NUCLEOTIDE SEQUENCE</scope>
    <source>
        <strain evidence="3">VSAG1.JdFR</strain>
        <strain evidence="4">VSAG8.JdFR</strain>
    </source>
</reference>
<feature type="transmembrane region" description="Helical" evidence="2">
    <location>
        <begin position="142"/>
        <end position="162"/>
    </location>
</feature>
<evidence type="ECO:0008006" key="5">
    <source>
        <dbReference type="Google" id="ProtNLM"/>
    </source>
</evidence>
<feature type="transmembrane region" description="Helical" evidence="2">
    <location>
        <begin position="26"/>
        <end position="45"/>
    </location>
</feature>
<evidence type="ECO:0000313" key="3">
    <source>
        <dbReference type="EMBL" id="UZT28918.1"/>
    </source>
</evidence>
<sequence length="322" mass="36633">MENNLDHKIINLYENSNFFKIYGFDFWITIISIILCILLISFIFITNNFNEIRQNWDKERCNPAYLPFAGFINPQPNQTNLEYTAENFKFCNDKFIKKAEEKALSPLYHLSEYLNNIINTIIDTWKSILGSLNLLKDKLMELVQLVINKLIAVLIPVQFMFIKVKDSISKMTGTLVGSIYTFYNLYKVIKLYFLNLIQIIVTEILVGTIITLLASIGVLIALLITWAALNAASLIWPPFTLPLAAVATALWIGVIVPLMITIGIILVFDIIVWTCLVLLNNFANEIYKDVNTPQVPRQPTKISSSDIKTTSDKSTNPLKGNQ</sequence>
<proteinExistence type="predicted"/>
<organism evidence="4">
    <name type="scientific">Nucleocytoviricota sp</name>
    <dbReference type="NCBI Taxonomy" id="2809609"/>
    <lineage>
        <taxon>Viruses</taxon>
        <taxon>Varidnaviria</taxon>
        <taxon>Bamfordvirae</taxon>
        <taxon>Nucleocytoviricota</taxon>
    </lineage>
</organism>
<feature type="transmembrane region" description="Helical" evidence="2">
    <location>
        <begin position="174"/>
        <end position="193"/>
    </location>
</feature>
<feature type="region of interest" description="Disordered" evidence="1">
    <location>
        <begin position="295"/>
        <end position="322"/>
    </location>
</feature>
<keyword evidence="2" id="KW-0812">Transmembrane</keyword>
<dbReference type="EMBL" id="OP765584">
    <property type="protein sequence ID" value="UZT29284.1"/>
    <property type="molecule type" value="Genomic_DNA"/>
</dbReference>
<keyword evidence="2" id="KW-0472">Membrane</keyword>
<name>A0A9E8G4L1_9VIRU</name>
<feature type="transmembrane region" description="Helical" evidence="2">
    <location>
        <begin position="249"/>
        <end position="279"/>
    </location>
</feature>
<evidence type="ECO:0000256" key="1">
    <source>
        <dbReference type="SAM" id="MobiDB-lite"/>
    </source>
</evidence>
<evidence type="ECO:0000256" key="2">
    <source>
        <dbReference type="SAM" id="Phobius"/>
    </source>
</evidence>
<feature type="compositionally biased region" description="Low complexity" evidence="1">
    <location>
        <begin position="300"/>
        <end position="315"/>
    </location>
</feature>
<feature type="transmembrane region" description="Helical" evidence="2">
    <location>
        <begin position="205"/>
        <end position="229"/>
    </location>
</feature>
<protein>
    <recommendedName>
        <fullName evidence="5">Transmembrane protein</fullName>
    </recommendedName>
</protein>
<keyword evidence="2" id="KW-1133">Transmembrane helix</keyword>